<organism evidence="6 7">
    <name type="scientific">Gandjariella thermophila</name>
    <dbReference type="NCBI Taxonomy" id="1931992"/>
    <lineage>
        <taxon>Bacteria</taxon>
        <taxon>Bacillati</taxon>
        <taxon>Actinomycetota</taxon>
        <taxon>Actinomycetes</taxon>
        <taxon>Pseudonocardiales</taxon>
        <taxon>Pseudonocardiaceae</taxon>
        <taxon>Gandjariella</taxon>
    </lineage>
</organism>
<protein>
    <submittedName>
        <fullName evidence="6">Allophanate hydrolase</fullName>
    </submittedName>
</protein>
<evidence type="ECO:0000313" key="6">
    <source>
        <dbReference type="EMBL" id="GDY30993.1"/>
    </source>
</evidence>
<feature type="compositionally biased region" description="Low complexity" evidence="4">
    <location>
        <begin position="1"/>
        <end position="13"/>
    </location>
</feature>
<dbReference type="Gene3D" id="2.40.100.10">
    <property type="entry name" value="Cyclophilin-like"/>
    <property type="match status" value="1"/>
</dbReference>
<sequence length="305" mass="31360">MTLTPAAATPAATGGQPLRGSLQIVHPGPSATVQDLGRPGLAALGVGRSGAADRRSLRLANRLVGNPEGAAAVEITFGGLAARFDRPALVAVTGAPCPVRVGDRAAGMNGPVRVPPGAELRVGTPTSGMRSYLAVRGGIDVPPVLHARATDTLAGLGPSPLAPGTVLPIGSDALAYPTVDLAPQPGYPDQPVLRVVPGPRDDWFTGDALATLCSVPYEVTSDSNRVGLRLAGPALRRRDARELPPEPMVDGALQVPPSGQPILFLADHPVTGGYPVVAVVVEDDLHLAAQTRPGQRIRFRPDDGR</sequence>
<dbReference type="NCBIfam" id="TIGR00724">
    <property type="entry name" value="urea_amlyse_rel"/>
    <property type="match status" value="1"/>
</dbReference>
<dbReference type="GO" id="GO:0005524">
    <property type="term" value="F:ATP binding"/>
    <property type="evidence" value="ECO:0007669"/>
    <property type="project" value="UniProtKB-KW"/>
</dbReference>
<dbReference type="Pfam" id="PF02626">
    <property type="entry name" value="CT_A_B"/>
    <property type="match status" value="1"/>
</dbReference>
<accession>A0A4D4JAY9</accession>
<dbReference type="PANTHER" id="PTHR43309">
    <property type="entry name" value="5-OXOPROLINASE SUBUNIT C"/>
    <property type="match status" value="1"/>
</dbReference>
<evidence type="ECO:0000256" key="1">
    <source>
        <dbReference type="ARBA" id="ARBA00022741"/>
    </source>
</evidence>
<proteinExistence type="predicted"/>
<dbReference type="PANTHER" id="PTHR43309:SF3">
    <property type="entry name" value="5-OXOPROLINASE SUBUNIT C"/>
    <property type="match status" value="1"/>
</dbReference>
<evidence type="ECO:0000256" key="2">
    <source>
        <dbReference type="ARBA" id="ARBA00022801"/>
    </source>
</evidence>
<dbReference type="Proteomes" id="UP000298860">
    <property type="component" value="Unassembled WGS sequence"/>
</dbReference>
<feature type="region of interest" description="Disordered" evidence="4">
    <location>
        <begin position="1"/>
        <end position="20"/>
    </location>
</feature>
<evidence type="ECO:0000256" key="4">
    <source>
        <dbReference type="SAM" id="MobiDB-lite"/>
    </source>
</evidence>
<dbReference type="GO" id="GO:0016787">
    <property type="term" value="F:hydrolase activity"/>
    <property type="evidence" value="ECO:0007669"/>
    <property type="project" value="UniProtKB-KW"/>
</dbReference>
<comment type="caution">
    <text evidence="6">The sequence shown here is derived from an EMBL/GenBank/DDBJ whole genome shotgun (WGS) entry which is preliminary data.</text>
</comment>
<dbReference type="InterPro" id="IPR029000">
    <property type="entry name" value="Cyclophilin-like_dom_sf"/>
</dbReference>
<dbReference type="SMART" id="SM00797">
    <property type="entry name" value="AHS2"/>
    <property type="match status" value="1"/>
</dbReference>
<keyword evidence="2 6" id="KW-0378">Hydrolase</keyword>
<dbReference type="InterPro" id="IPR003778">
    <property type="entry name" value="CT_A_B"/>
</dbReference>
<dbReference type="EMBL" id="BJFL01000011">
    <property type="protein sequence ID" value="GDY30993.1"/>
    <property type="molecule type" value="Genomic_DNA"/>
</dbReference>
<dbReference type="AlphaFoldDB" id="A0A4D4JAY9"/>
<keyword evidence="3" id="KW-0067">ATP-binding</keyword>
<dbReference type="SUPFAM" id="SSF50891">
    <property type="entry name" value="Cyclophilin-like"/>
    <property type="match status" value="1"/>
</dbReference>
<evidence type="ECO:0000313" key="7">
    <source>
        <dbReference type="Proteomes" id="UP000298860"/>
    </source>
</evidence>
<keyword evidence="1" id="KW-0547">Nucleotide-binding</keyword>
<name>A0A4D4JAY9_9PSEU</name>
<reference evidence="7" key="1">
    <citation type="submission" date="2019-04" db="EMBL/GenBank/DDBJ databases">
        <title>Draft genome sequence of Pseudonocardiaceae bacterium SL3-2-4.</title>
        <authorList>
            <person name="Ningsih F."/>
            <person name="Yokota A."/>
            <person name="Sakai Y."/>
            <person name="Nanatani K."/>
            <person name="Yabe S."/>
            <person name="Oetari A."/>
            <person name="Sjamsuridzal W."/>
        </authorList>
    </citation>
    <scope>NUCLEOTIDE SEQUENCE [LARGE SCALE GENOMIC DNA]</scope>
    <source>
        <strain evidence="7">SL3-2-4</strain>
    </source>
</reference>
<gene>
    <name evidence="6" type="ORF">GTS_26260</name>
</gene>
<keyword evidence="7" id="KW-1185">Reference proteome</keyword>
<dbReference type="InterPro" id="IPR052708">
    <property type="entry name" value="PxpC"/>
</dbReference>
<feature type="domain" description="Carboxyltransferase" evidence="5">
    <location>
        <begin position="43"/>
        <end position="305"/>
    </location>
</feature>
<evidence type="ECO:0000256" key="3">
    <source>
        <dbReference type="ARBA" id="ARBA00022840"/>
    </source>
</evidence>
<evidence type="ECO:0000259" key="5">
    <source>
        <dbReference type="SMART" id="SM00797"/>
    </source>
</evidence>